<dbReference type="Pfam" id="PF23247">
    <property type="entry name" value="LRR_RPS2"/>
    <property type="match status" value="6"/>
</dbReference>
<dbReference type="SUPFAM" id="SSF52058">
    <property type="entry name" value="L domain-like"/>
    <property type="match status" value="1"/>
</dbReference>
<dbReference type="InterPro" id="IPR050905">
    <property type="entry name" value="Plant_NBS-LRR"/>
</dbReference>
<dbReference type="PANTHER" id="PTHR33463:SF174">
    <property type="entry name" value="DOMAIN-CONTAINING DISEASE RESISTANCE PROTEIN, PUTATIVE-RELATED"/>
    <property type="match status" value="1"/>
</dbReference>
<feature type="domain" description="Disease resistance protein At4g27190-like leucine-rich repeats" evidence="4">
    <location>
        <begin position="1134"/>
        <end position="1279"/>
    </location>
</feature>
<evidence type="ECO:0000313" key="7">
    <source>
        <dbReference type="Proteomes" id="UP000239757"/>
    </source>
</evidence>
<feature type="domain" description="Disease resistance protein At4g27190-like leucine-rich repeats" evidence="4">
    <location>
        <begin position="505"/>
        <end position="644"/>
    </location>
</feature>
<reference evidence="6 7" key="1">
    <citation type="submission" date="2015-01" db="EMBL/GenBank/DDBJ databases">
        <title>Genome of allotetraploid Gossypium barbadense reveals genomic plasticity and fiber elongation in cotton evolution.</title>
        <authorList>
            <person name="Chen X."/>
            <person name="Liu X."/>
            <person name="Zhao B."/>
            <person name="Zheng H."/>
            <person name="Hu Y."/>
            <person name="Lu G."/>
            <person name="Yang C."/>
            <person name="Chen J."/>
            <person name="Shan C."/>
            <person name="Zhang L."/>
            <person name="Zhou Y."/>
            <person name="Wang L."/>
            <person name="Guo W."/>
            <person name="Bai Y."/>
            <person name="Ruan J."/>
            <person name="Shangguan X."/>
            <person name="Mao Y."/>
            <person name="Jiang J."/>
            <person name="Zhu Y."/>
            <person name="Lei J."/>
            <person name="Kang H."/>
            <person name="Chen S."/>
            <person name="He X."/>
            <person name="Wang R."/>
            <person name="Wang Y."/>
            <person name="Chen J."/>
            <person name="Wang L."/>
            <person name="Yu S."/>
            <person name="Wang B."/>
            <person name="Wei J."/>
            <person name="Song S."/>
            <person name="Lu X."/>
            <person name="Gao Z."/>
            <person name="Gu W."/>
            <person name="Deng X."/>
            <person name="Ma D."/>
            <person name="Wang S."/>
            <person name="Liang W."/>
            <person name="Fang L."/>
            <person name="Cai C."/>
            <person name="Zhu X."/>
            <person name="Zhou B."/>
            <person name="Zhang Y."/>
            <person name="Chen Z."/>
            <person name="Xu S."/>
            <person name="Zhu R."/>
            <person name="Wang S."/>
            <person name="Zhang T."/>
            <person name="Zhao G."/>
        </authorList>
    </citation>
    <scope>NUCLEOTIDE SEQUENCE [LARGE SCALE GENOMIC DNA]</scope>
    <source>
        <strain evidence="7">cv. Xinhai21</strain>
        <tissue evidence="6">Leaf</tissue>
    </source>
</reference>
<keyword evidence="2" id="KW-0677">Repeat</keyword>
<proteinExistence type="predicted"/>
<dbReference type="Pfam" id="PF23598">
    <property type="entry name" value="LRR_14"/>
    <property type="match status" value="1"/>
</dbReference>
<evidence type="ECO:0008006" key="8">
    <source>
        <dbReference type="Google" id="ProtNLM"/>
    </source>
</evidence>
<dbReference type="InterPro" id="IPR057135">
    <property type="entry name" value="At4g27190-like_LRR"/>
</dbReference>
<name>A0A2P5VY35_GOSBA</name>
<dbReference type="OrthoDB" id="1747797at2759"/>
<evidence type="ECO:0000259" key="5">
    <source>
        <dbReference type="Pfam" id="PF23598"/>
    </source>
</evidence>
<evidence type="ECO:0000256" key="3">
    <source>
        <dbReference type="ARBA" id="ARBA00022821"/>
    </source>
</evidence>
<evidence type="ECO:0000256" key="2">
    <source>
        <dbReference type="ARBA" id="ARBA00022737"/>
    </source>
</evidence>
<keyword evidence="1" id="KW-0433">Leucine-rich repeat</keyword>
<protein>
    <recommendedName>
        <fullName evidence="8">NB-ARC domain-containing protein</fullName>
    </recommendedName>
</protein>
<evidence type="ECO:0000313" key="6">
    <source>
        <dbReference type="EMBL" id="PPR83756.1"/>
    </source>
</evidence>
<dbReference type="InterPro" id="IPR032675">
    <property type="entry name" value="LRR_dom_sf"/>
</dbReference>
<keyword evidence="3" id="KW-0611">Plant defense</keyword>
<accession>A0A2P5VY35</accession>
<evidence type="ECO:0000259" key="4">
    <source>
        <dbReference type="Pfam" id="PF23247"/>
    </source>
</evidence>
<feature type="domain" description="Disease resistance protein At4g27190-like leucine-rich repeats" evidence="4">
    <location>
        <begin position="1030"/>
        <end position="1107"/>
    </location>
</feature>
<dbReference type="EMBL" id="KZ670188">
    <property type="protein sequence ID" value="PPR83756.1"/>
    <property type="molecule type" value="Genomic_DNA"/>
</dbReference>
<dbReference type="Gene3D" id="3.80.10.10">
    <property type="entry name" value="Ribonuclease Inhibitor"/>
    <property type="match status" value="6"/>
</dbReference>
<dbReference type="SMART" id="SM00369">
    <property type="entry name" value="LRR_TYP"/>
    <property type="match status" value="4"/>
</dbReference>
<dbReference type="InterPro" id="IPR055414">
    <property type="entry name" value="LRR_R13L4/SHOC2-like"/>
</dbReference>
<dbReference type="InterPro" id="IPR003591">
    <property type="entry name" value="Leu-rich_rpt_typical-subtyp"/>
</dbReference>
<organism evidence="6 7">
    <name type="scientific">Gossypium barbadense</name>
    <name type="common">Sea Island cotton</name>
    <name type="synonym">Hibiscus barbadensis</name>
    <dbReference type="NCBI Taxonomy" id="3634"/>
    <lineage>
        <taxon>Eukaryota</taxon>
        <taxon>Viridiplantae</taxon>
        <taxon>Streptophyta</taxon>
        <taxon>Embryophyta</taxon>
        <taxon>Tracheophyta</taxon>
        <taxon>Spermatophyta</taxon>
        <taxon>Magnoliopsida</taxon>
        <taxon>eudicotyledons</taxon>
        <taxon>Gunneridae</taxon>
        <taxon>Pentapetalae</taxon>
        <taxon>rosids</taxon>
        <taxon>malvids</taxon>
        <taxon>Malvales</taxon>
        <taxon>Malvaceae</taxon>
        <taxon>Malvoideae</taxon>
        <taxon>Gossypium</taxon>
    </lineage>
</organism>
<gene>
    <name evidence="6" type="ORF">GOBAR_AA36954</name>
</gene>
<dbReference type="SUPFAM" id="SSF52047">
    <property type="entry name" value="RNI-like"/>
    <property type="match status" value="2"/>
</dbReference>
<dbReference type="PANTHER" id="PTHR33463">
    <property type="entry name" value="NB-ARC DOMAIN-CONTAINING PROTEIN-RELATED"/>
    <property type="match status" value="1"/>
</dbReference>
<dbReference type="Proteomes" id="UP000239757">
    <property type="component" value="Unassembled WGS sequence"/>
</dbReference>
<feature type="domain" description="Disease resistance protein At4g27190-like leucine-rich repeats" evidence="4">
    <location>
        <begin position="663"/>
        <end position="787"/>
    </location>
</feature>
<feature type="domain" description="Disease resistance R13L4/SHOC-2-like LRR" evidence="5">
    <location>
        <begin position="63"/>
        <end position="223"/>
    </location>
</feature>
<feature type="domain" description="Disease resistance protein At4g27190-like leucine-rich repeats" evidence="4">
    <location>
        <begin position="356"/>
        <end position="482"/>
    </location>
</feature>
<feature type="domain" description="Disease resistance protein At4g27190-like leucine-rich repeats" evidence="4">
    <location>
        <begin position="881"/>
        <end position="1010"/>
    </location>
</feature>
<evidence type="ECO:0000256" key="1">
    <source>
        <dbReference type="ARBA" id="ARBA00022614"/>
    </source>
</evidence>
<sequence length="1404" mass="161417">MLVLRDHIPKEWSDKAKMNSLRVISLPCPQIVAELPKEMEYSGLSFFHMAHDDSVAIPPHFFRRIESLKILDLRSYSYLPESINHLLDLRMLCLRGCLVEDITIIGELKNLEILDLAFSRIKELPKEIAQLTRLRLLDLSGCRKLKIIPPNVLSSLSKLEELYMEGSFAEWENEGVVDNKRRNASLDELNNLSRLTTLYVRISDIQMIPKHRFIETLNRYRIIVGNHPRSKWLRRHECSRTLELQLYTNICLDNGVKMLLGKAEDLYLDLEGLEGIKNVLAELNKGNDFPHLQSLHVQNGMQVQYITMNKIEFSELRFIKLERLPQLISFCCQEERCSTSFEPLPLFIYQFVSRHLESLQLCSINTKRIWHSQTYPWLSNLKSLFINECGNLEHLLSPSLANSMVQLQRFQILDCESLREIIFIEKIEEEKIDVICFPRLNFLRIEGLRNLIFFCSRNYNIKFPLLKELEIENCPKLKEFICQTSTKSSIQALFSEKVAVPSLERMTISYLSYVKMIFDNELAPGSFCKLEEISVAFCDELLTIFSSKCLIRVFNCLQMLQVWRCESLEHIFEVRGLNTNKVHAADSQLSPKLKHVDLQGQEILTFQNLRQVVLEDCWSLKNLFPVSIAKHLPQLEHLRISRCGVEEIVSAGEGVEEQPVRFKFPKVSSLEVTDLEKLKCFYKGQHTIVWPMLKKMRTDSSTLRKIVASEHLRLIQETNGNGQPVLLVEEVLSRVDEIWKKNPRAILELKNLSQMKFYQCSSLKYIFTLSMLLSLKQLERINVQECDTMEQVIREDEEEATTHEFTFPKLSSVEIKACSNLTNFYLGSRALEFPKLSDIAIAGCPKMTAFISRESEKVIGEQGVGDNTTTLFCDKVVIPNLEYLTLSSINIHEIWHHPSSSSLKHLQVEGCHNLKYLFPSFLLKDLVMLQRLEIKDCNVMEQVIFTDGLGAEDQWRNHTIFSKLELLSLGDLPKLTNFCFQNYSEFPCLKELTLKKCPLLKTFISKSVCGDEPQIHQPTQTNDSAVLNEKVVFPRLEKLRIQNCDSLEEIIELQGLIANESQSTSATRSTMAETVTTKLPRLKSFFSRMHTSQWPSLKQMDVIECPKAQIFGEVQISNQQPLFCVNEDTFPVLQDLTLTTSDMMKGICDGQLSLCFPNLELLNLQFFPETSTTLPYSFIRSLPNLQKLVINNASISELVRSEGLFHNEIDTSAFSQLKELSLLSQLPELTLKTLEPFLLSFKNLLSMEVSRCHGFINLMACATAKSLTLLESLSIDDCEMIQEIIACEGEEIQGNIVFPKLKYLKLSCLPSLASFSLAHHLLEFPVLQTVKVKKCPKMKNFCQGELSTPRLEPAHLTGDEDGELQWEGDLNTSIKHMFDEMVPIILKCLTFENVGFTFLYNCFF</sequence>